<dbReference type="InterPro" id="IPR014709">
    <property type="entry name" value="Glutathione_synthase_C_euk"/>
</dbReference>
<comment type="function">
    <text evidence="15">Catalyzes the production of glutathione from gamma-glutamylcysteine and glycine in an ATP-dependent manner. Glutathione (gamma-glutamylcysteinylglycine, GSH) is the most abundant intracellular thiol in living aerobic cells and is required for numerous processes including the protection of cells against oxidative damage, amino acid transport, the detoxification of foreign compounds, the maintenance of protein sulfhydryl groups in a reduced state and acts as a cofactor for a number of enzymes. Participates in ophthalmate biosynthesis in hepatocytes.</text>
</comment>
<gene>
    <name evidence="21" type="ORF">MEDL_14301</name>
</gene>
<feature type="binding site" evidence="17">
    <location>
        <position position="448"/>
    </location>
    <ligand>
        <name>substrate</name>
    </ligand>
</feature>
<dbReference type="CDD" id="cd12035">
    <property type="entry name" value="SH3_MPP1-like"/>
    <property type="match status" value="1"/>
</dbReference>
<protein>
    <recommendedName>
        <fullName evidence="5 16">Glutathione synthetase</fullName>
        <shortName evidence="16">GSH-S</shortName>
        <ecNumber evidence="4 16">6.3.2.3</ecNumber>
    </recommendedName>
</protein>
<dbReference type="InterPro" id="IPR001452">
    <property type="entry name" value="SH3_domain"/>
</dbReference>
<feature type="binding site" evidence="18">
    <location>
        <position position="366"/>
    </location>
    <ligand>
        <name>Mg(2+)</name>
        <dbReference type="ChEBI" id="CHEBI:18420"/>
    </ligand>
</feature>
<dbReference type="Pfam" id="PF00018">
    <property type="entry name" value="SH3_1"/>
    <property type="match status" value="1"/>
</dbReference>
<evidence type="ECO:0000256" key="13">
    <source>
        <dbReference type="ARBA" id="ARBA00048871"/>
    </source>
</evidence>
<evidence type="ECO:0000256" key="7">
    <source>
        <dbReference type="ARBA" id="ARBA00022598"/>
    </source>
</evidence>
<dbReference type="Pfam" id="PF03199">
    <property type="entry name" value="GSH_synthase"/>
    <property type="match status" value="1"/>
</dbReference>
<feature type="binding site" evidence="17">
    <location>
        <position position="216"/>
    </location>
    <ligand>
        <name>substrate</name>
    </ligand>
</feature>
<evidence type="ECO:0000256" key="19">
    <source>
        <dbReference type="PROSITE-ProRule" id="PRU00192"/>
    </source>
</evidence>
<comment type="catalytic activity">
    <reaction evidence="14">
        <text>gamma-L-glutamyl-(2S)-2-aminobutanoate + glycine + ATP = ophthalmate + ADP + phosphate + H(+)</text>
        <dbReference type="Rhea" id="RHEA:72075"/>
        <dbReference type="ChEBI" id="CHEBI:15378"/>
        <dbReference type="ChEBI" id="CHEBI:30616"/>
        <dbReference type="ChEBI" id="CHEBI:43474"/>
        <dbReference type="ChEBI" id="CHEBI:57305"/>
        <dbReference type="ChEBI" id="CHEBI:189406"/>
        <dbReference type="ChEBI" id="CHEBI:189750"/>
        <dbReference type="ChEBI" id="CHEBI:456216"/>
    </reaction>
    <physiologicalReaction direction="left-to-right" evidence="14">
        <dbReference type="Rhea" id="RHEA:72076"/>
    </physiologicalReaction>
</comment>
<evidence type="ECO:0000256" key="16">
    <source>
        <dbReference type="PIRNR" id="PIRNR001558"/>
    </source>
</evidence>
<evidence type="ECO:0000256" key="1">
    <source>
        <dbReference type="ARBA" id="ARBA00004965"/>
    </source>
</evidence>
<dbReference type="EMBL" id="CAJPWZ010000722">
    <property type="protein sequence ID" value="CAG2199751.1"/>
    <property type="molecule type" value="Genomic_DNA"/>
</dbReference>
<comment type="similarity">
    <text evidence="2 16">Belongs to the eukaryotic GSH synthase family.</text>
</comment>
<keyword evidence="22" id="KW-1185">Reference proteome</keyword>
<dbReference type="GO" id="GO:0004363">
    <property type="term" value="F:glutathione synthase activity"/>
    <property type="evidence" value="ECO:0007669"/>
    <property type="project" value="UniProtKB-UniRule"/>
</dbReference>
<comment type="catalytic activity">
    <reaction evidence="13">
        <text>gamma-L-glutamyl-L-cysteine + glycine + ATP = glutathione + ADP + phosphate + H(+)</text>
        <dbReference type="Rhea" id="RHEA:13557"/>
        <dbReference type="ChEBI" id="CHEBI:15378"/>
        <dbReference type="ChEBI" id="CHEBI:30616"/>
        <dbReference type="ChEBI" id="CHEBI:43474"/>
        <dbReference type="ChEBI" id="CHEBI:57305"/>
        <dbReference type="ChEBI" id="CHEBI:57925"/>
        <dbReference type="ChEBI" id="CHEBI:58173"/>
        <dbReference type="ChEBI" id="CHEBI:456216"/>
        <dbReference type="EC" id="6.3.2.3"/>
    </reaction>
    <physiologicalReaction direction="left-to-right" evidence="13">
        <dbReference type="Rhea" id="RHEA:13558"/>
    </physiologicalReaction>
</comment>
<evidence type="ECO:0000256" key="12">
    <source>
        <dbReference type="ARBA" id="ARBA00022842"/>
    </source>
</evidence>
<dbReference type="Gene3D" id="2.30.30.40">
    <property type="entry name" value="SH3 Domains"/>
    <property type="match status" value="1"/>
</dbReference>
<dbReference type="InterPro" id="IPR005615">
    <property type="entry name" value="Glutathione_synthase"/>
</dbReference>
<dbReference type="EC" id="6.3.2.3" evidence="4 16"/>
<dbReference type="PROSITE" id="PS50002">
    <property type="entry name" value="SH3"/>
    <property type="match status" value="1"/>
</dbReference>
<comment type="cofactor">
    <cofactor evidence="16 18">
        <name>Mg(2+)</name>
        <dbReference type="ChEBI" id="CHEBI:18420"/>
    </cofactor>
    <text evidence="16 18">Binds 1 Mg(2+) ion per subunit.</text>
</comment>
<evidence type="ECO:0000256" key="17">
    <source>
        <dbReference type="PIRSR" id="PIRSR001558-1"/>
    </source>
</evidence>
<dbReference type="NCBIfam" id="TIGR01986">
    <property type="entry name" value="glut_syn_euk"/>
    <property type="match status" value="1"/>
</dbReference>
<evidence type="ECO:0000256" key="6">
    <source>
        <dbReference type="ARBA" id="ARBA00022443"/>
    </source>
</evidence>
<organism evidence="21 22">
    <name type="scientific">Mytilus edulis</name>
    <name type="common">Blue mussel</name>
    <dbReference type="NCBI Taxonomy" id="6550"/>
    <lineage>
        <taxon>Eukaryota</taxon>
        <taxon>Metazoa</taxon>
        <taxon>Spiralia</taxon>
        <taxon>Lophotrochozoa</taxon>
        <taxon>Mollusca</taxon>
        <taxon>Bivalvia</taxon>
        <taxon>Autobranchia</taxon>
        <taxon>Pteriomorphia</taxon>
        <taxon>Mytilida</taxon>
        <taxon>Mytiloidea</taxon>
        <taxon>Mytilidae</taxon>
        <taxon>Mytilinae</taxon>
        <taxon>Mytilus</taxon>
    </lineage>
</organism>
<dbReference type="FunFam" id="3.30.1490.50:FF:000001">
    <property type="entry name" value="Glutathione synthetase"/>
    <property type="match status" value="1"/>
</dbReference>
<feature type="binding site" evidence="17">
    <location>
        <begin position="396"/>
        <end position="399"/>
    </location>
    <ligand>
        <name>ATP</name>
        <dbReference type="ChEBI" id="CHEBI:30616"/>
    </ligand>
</feature>
<dbReference type="PIRSF" id="PIRSF001558">
    <property type="entry name" value="GSHase"/>
    <property type="match status" value="1"/>
</dbReference>
<dbReference type="FunFam" id="3.40.50.1760:FF:000001">
    <property type="entry name" value="Glutathione synthetase"/>
    <property type="match status" value="1"/>
</dbReference>
<dbReference type="Gene3D" id="3.30.1490.50">
    <property type="match status" value="1"/>
</dbReference>
<dbReference type="SMART" id="SM00326">
    <property type="entry name" value="SH3"/>
    <property type="match status" value="1"/>
</dbReference>
<keyword evidence="12 16" id="KW-0460">Magnesium</keyword>
<feature type="binding site" evidence="18">
    <location>
        <position position="142"/>
    </location>
    <ligand>
        <name>Mg(2+)</name>
        <dbReference type="ChEBI" id="CHEBI:18420"/>
    </ligand>
</feature>
<dbReference type="PANTHER" id="PTHR11130">
    <property type="entry name" value="GLUTATHIONE SYNTHETASE"/>
    <property type="match status" value="1"/>
</dbReference>
<feature type="binding site" evidence="17">
    <location>
        <position position="116"/>
    </location>
    <ligand>
        <name>substrate</name>
    </ligand>
</feature>
<evidence type="ECO:0000313" key="22">
    <source>
        <dbReference type="Proteomes" id="UP000683360"/>
    </source>
</evidence>
<evidence type="ECO:0000256" key="3">
    <source>
        <dbReference type="ARBA" id="ARBA00011738"/>
    </source>
</evidence>
<evidence type="ECO:0000256" key="8">
    <source>
        <dbReference type="ARBA" id="ARBA00022684"/>
    </source>
</evidence>
<evidence type="ECO:0000256" key="14">
    <source>
        <dbReference type="ARBA" id="ARBA00052123"/>
    </source>
</evidence>
<feature type="binding site" evidence="17">
    <location>
        <position position="140"/>
    </location>
    <ligand>
        <name>ATP</name>
        <dbReference type="ChEBI" id="CHEBI:30616"/>
    </ligand>
</feature>
<accession>A0A8S3QSP1</accession>
<dbReference type="PANTHER" id="PTHR11130:SF0">
    <property type="entry name" value="GLUTATHIONE SYNTHETASE"/>
    <property type="match status" value="1"/>
</dbReference>
<evidence type="ECO:0000256" key="4">
    <source>
        <dbReference type="ARBA" id="ARBA00012214"/>
    </source>
</evidence>
<reference evidence="21" key="1">
    <citation type="submission" date="2021-03" db="EMBL/GenBank/DDBJ databases">
        <authorList>
            <person name="Bekaert M."/>
        </authorList>
    </citation>
    <scope>NUCLEOTIDE SEQUENCE</scope>
</reference>
<feature type="binding site" evidence="17">
    <location>
        <position position="456"/>
    </location>
    <ligand>
        <name>ATP</name>
        <dbReference type="ChEBI" id="CHEBI:30616"/>
    </ligand>
</feature>
<evidence type="ECO:0000256" key="2">
    <source>
        <dbReference type="ARBA" id="ARBA00010385"/>
    </source>
</evidence>
<dbReference type="GO" id="GO:0005524">
    <property type="term" value="F:ATP binding"/>
    <property type="evidence" value="ECO:0007669"/>
    <property type="project" value="UniProtKB-UniRule"/>
</dbReference>
<dbReference type="SUPFAM" id="SSF52440">
    <property type="entry name" value="PreATP-grasp domain"/>
    <property type="match status" value="1"/>
</dbReference>
<dbReference type="GO" id="GO:0043295">
    <property type="term" value="F:glutathione binding"/>
    <property type="evidence" value="ECO:0007669"/>
    <property type="project" value="UniProtKB-UniRule"/>
</dbReference>
<keyword evidence="8 16" id="KW-0317">Glutathione biosynthesis</keyword>
<dbReference type="SUPFAM" id="SSF56059">
    <property type="entry name" value="Glutathione synthetase ATP-binding domain-like"/>
    <property type="match status" value="1"/>
</dbReference>
<feature type="binding site" evidence="17">
    <location>
        <begin position="362"/>
        <end position="371"/>
    </location>
    <ligand>
        <name>ATP</name>
        <dbReference type="ChEBI" id="CHEBI:30616"/>
    </ligand>
</feature>
<name>A0A8S3QSP1_MYTED</name>
<comment type="pathway">
    <text evidence="1 16">Sulfur metabolism; glutathione biosynthesis; glutathione from L-cysteine and L-glutamate: step 2/2.</text>
</comment>
<keyword evidence="7 16" id="KW-0436">Ligase</keyword>
<dbReference type="Gene3D" id="3.40.50.1760">
    <property type="entry name" value="Glutathione synthase, substrate-binding domain superfamily, eukaryotic"/>
    <property type="match status" value="1"/>
</dbReference>
<keyword evidence="11 16" id="KW-0067">ATP-binding</keyword>
<dbReference type="AlphaFoldDB" id="A0A8S3QSP1"/>
<dbReference type="InterPro" id="IPR014049">
    <property type="entry name" value="Glutathione_synthase_N_euk"/>
</dbReference>
<feature type="binding site" evidence="17">
    <location>
        <position position="450"/>
    </location>
    <ligand>
        <name>substrate</name>
    </ligand>
</feature>
<evidence type="ECO:0000256" key="11">
    <source>
        <dbReference type="ARBA" id="ARBA00022840"/>
    </source>
</evidence>
<dbReference type="Pfam" id="PF03917">
    <property type="entry name" value="GSH_synth_ATP"/>
    <property type="match status" value="1"/>
</dbReference>
<feature type="domain" description="SH3" evidence="20">
    <location>
        <begin position="458"/>
        <end position="531"/>
    </location>
</feature>
<evidence type="ECO:0000256" key="5">
    <source>
        <dbReference type="ARBA" id="ARBA00020821"/>
    </source>
</evidence>
<dbReference type="InterPro" id="IPR037013">
    <property type="entry name" value="GSH-S_sub-bd_sf"/>
</dbReference>
<keyword evidence="10 16" id="KW-0547">Nucleotide-binding</keyword>
<dbReference type="InterPro" id="IPR016185">
    <property type="entry name" value="PreATP-grasp_dom_sf"/>
</dbReference>
<dbReference type="InterPro" id="IPR004887">
    <property type="entry name" value="GSH_synth_subst-bd"/>
</dbReference>
<evidence type="ECO:0000259" key="20">
    <source>
        <dbReference type="PROSITE" id="PS50002"/>
    </source>
</evidence>
<dbReference type="SUPFAM" id="SSF50044">
    <property type="entry name" value="SH3-domain"/>
    <property type="match status" value="1"/>
</dbReference>
<dbReference type="Proteomes" id="UP000683360">
    <property type="component" value="Unassembled WGS sequence"/>
</dbReference>
<dbReference type="InterPro" id="IPR036028">
    <property type="entry name" value="SH3-like_dom_sf"/>
</dbReference>
<feature type="binding site" evidence="17">
    <location>
        <position position="304"/>
    </location>
    <ligand>
        <name>ATP</name>
        <dbReference type="ChEBI" id="CHEBI:30616"/>
    </ligand>
</feature>
<comment type="caution">
    <text evidence="21">The sequence shown here is derived from an EMBL/GenBank/DDBJ whole genome shotgun (WGS) entry which is preliminary data.</text>
</comment>
<feature type="binding site" evidence="17">
    <location>
        <position position="423"/>
    </location>
    <ligand>
        <name>ATP</name>
        <dbReference type="ChEBI" id="CHEBI:30616"/>
    </ligand>
</feature>
<dbReference type="InterPro" id="IPR014042">
    <property type="entry name" value="Glutathione_synthase_a-hlx"/>
</dbReference>
<proteinExistence type="inferred from homology"/>
<keyword evidence="6 19" id="KW-0728">SH3 domain</keyword>
<evidence type="ECO:0000256" key="18">
    <source>
        <dbReference type="PIRSR" id="PIRSR001558-2"/>
    </source>
</evidence>
<dbReference type="OrthoDB" id="2020073at2759"/>
<evidence type="ECO:0000256" key="9">
    <source>
        <dbReference type="ARBA" id="ARBA00022723"/>
    </source>
</evidence>
<feature type="binding site" evidence="17">
    <location>
        <position position="373"/>
    </location>
    <ligand>
        <name>ATP</name>
        <dbReference type="ChEBI" id="CHEBI:30616"/>
    </ligand>
</feature>
<comment type="subunit">
    <text evidence="3">Homodimer.</text>
</comment>
<dbReference type="Gene3D" id="3.30.470.20">
    <property type="entry name" value="ATP-grasp fold, B domain"/>
    <property type="match status" value="1"/>
</dbReference>
<evidence type="ECO:0000256" key="15">
    <source>
        <dbReference type="ARBA" id="ARBA00059746"/>
    </source>
</evidence>
<feature type="binding site" evidence="18">
    <location>
        <position position="140"/>
    </location>
    <ligand>
        <name>Mg(2+)</name>
        <dbReference type="ChEBI" id="CHEBI:18420"/>
    </ligand>
</feature>
<evidence type="ECO:0000256" key="10">
    <source>
        <dbReference type="ARBA" id="ARBA00022741"/>
    </source>
</evidence>
<dbReference type="Gene3D" id="3.30.1490.80">
    <property type="match status" value="1"/>
</dbReference>
<keyword evidence="9 16" id="KW-0479">Metal-binding</keyword>
<sequence length="557" mass="63414">MDVMKIKEVAERAKEMALLSGLQMRPAESPSSSDLIHHGPFTLFPSKIPSKLLSQAKEAQKDFNLMMHRVAHDHDFLYQSLKNVIKVDEFTKHLWDIYEAVKKEGPAQTKCLGLFRNDYMMDTGGTTNTNMDNLKLKQIEFNTIASSFGGLVSQLRDVHRYSLSEADIEFKEDNMPDNNPANGLAGGLVIGWESYGKQSAYVLFIVDKVERNRMDQLWLEKEAFNINRHCKVIYSTFQDIGTNSVLNDSKELFIEGKEIAVVYFRSGYSPDQYKSQQDWDTRLKIERSKAIKCPTVHYQLAGTKKIQQELARPGAVERFLSDPVAVDRVRQTFIGQYSLDKGSEGDEVIERAIKEPRKFVVKPQREGGGNNLYDEQIPDFLKENRDSDERSAYIIMERIFPFVQKNYLIKKGEELLLRNVVNEIGIYGVLLGSESDILENKEIGHLVRTKSEDSNEGGVVIYVRALFDYNPEDDDLIPCSQAGVSFRVGDVLQIISKDDSNWWQAKKVGTSPNSTDPAGLIPSPELQEWRTTVSSREKLKENAVHCSWFGKKKKTNI</sequence>
<dbReference type="GO" id="GO:0000287">
    <property type="term" value="F:magnesium ion binding"/>
    <property type="evidence" value="ECO:0007669"/>
    <property type="project" value="UniProtKB-UniRule"/>
</dbReference>
<evidence type="ECO:0000313" key="21">
    <source>
        <dbReference type="EMBL" id="CAG2199751.1"/>
    </source>
</evidence>
<dbReference type="GO" id="GO:0005829">
    <property type="term" value="C:cytosol"/>
    <property type="evidence" value="ECO:0007669"/>
    <property type="project" value="TreeGrafter"/>
</dbReference>
<dbReference type="Gene3D" id="1.10.1080.10">
    <property type="entry name" value="Glutathione Synthetase, Chain A, domain 3"/>
    <property type="match status" value="1"/>
</dbReference>